<dbReference type="Proteomes" id="UP000192578">
    <property type="component" value="Unassembled WGS sequence"/>
</dbReference>
<accession>A0A1W0WVS8</accession>
<sequence>MTKGHDMAATTESYKQELAKAQKIMNEQLQEQSGTIRDLQSLVAKQNLIIHGYDHKTRDIAVTTARDVFGTNSFAQTEDLTPGEAKVELQKLKSHLADFRRSMIAVLVGQNLIADIPSFPEQLRDTWSTNSGAAEIARDVKEHFSELTGIIANAFDKVQFNHQKAFQQVLAKKAAEIESRVQGVDSSEEMRKVRLKLRQRVLDLEVDNSQMHDTLKTLTKLLEEHRSDYEGQLVQKDEKVLKQREDTRRMKDLVWTLAENLAKLRDEAVLKMPERKSLMDIMQLLQVVEQRMNRKLRGAPEEVKKAAPQLLVHGMGLFDPTETTETPPKTTNLGEVGERKSSEIMEAHPSGSSGRRSPRKWSDADKAALTTRDKRSFPSEPRWSPSRVKGTSTADRIARLPWSTPIILSTPRMAGRLGRRLGR</sequence>
<gene>
    <name evidence="2" type="ORF">BV898_06724</name>
</gene>
<dbReference type="AlphaFoldDB" id="A0A1W0WVS8"/>
<feature type="compositionally biased region" description="Basic and acidic residues" evidence="1">
    <location>
        <begin position="360"/>
        <end position="377"/>
    </location>
</feature>
<evidence type="ECO:0000256" key="1">
    <source>
        <dbReference type="SAM" id="MobiDB-lite"/>
    </source>
</evidence>
<protein>
    <submittedName>
        <fullName evidence="2">Uncharacterized protein</fullName>
    </submittedName>
</protein>
<reference evidence="3" key="1">
    <citation type="submission" date="2017-01" db="EMBL/GenBank/DDBJ databases">
        <title>Comparative genomics of anhydrobiosis in the tardigrade Hypsibius dujardini.</title>
        <authorList>
            <person name="Yoshida Y."/>
            <person name="Koutsovoulos G."/>
            <person name="Laetsch D."/>
            <person name="Stevens L."/>
            <person name="Kumar S."/>
            <person name="Horikawa D."/>
            <person name="Ishino K."/>
            <person name="Komine S."/>
            <person name="Tomita M."/>
            <person name="Blaxter M."/>
            <person name="Arakawa K."/>
        </authorList>
    </citation>
    <scope>NUCLEOTIDE SEQUENCE [LARGE SCALE GENOMIC DNA]</scope>
    <source>
        <strain evidence="3">Z151</strain>
    </source>
</reference>
<keyword evidence="3" id="KW-1185">Reference proteome</keyword>
<dbReference type="EMBL" id="MTYJ01000041">
    <property type="protein sequence ID" value="OQV19305.1"/>
    <property type="molecule type" value="Genomic_DNA"/>
</dbReference>
<organism evidence="2 3">
    <name type="scientific">Hypsibius exemplaris</name>
    <name type="common">Freshwater tardigrade</name>
    <dbReference type="NCBI Taxonomy" id="2072580"/>
    <lineage>
        <taxon>Eukaryota</taxon>
        <taxon>Metazoa</taxon>
        <taxon>Ecdysozoa</taxon>
        <taxon>Tardigrada</taxon>
        <taxon>Eutardigrada</taxon>
        <taxon>Parachela</taxon>
        <taxon>Hypsibioidea</taxon>
        <taxon>Hypsibiidae</taxon>
        <taxon>Hypsibius</taxon>
    </lineage>
</organism>
<feature type="compositionally biased region" description="Basic and acidic residues" evidence="1">
    <location>
        <begin position="336"/>
        <end position="346"/>
    </location>
</feature>
<name>A0A1W0WVS8_HYPEX</name>
<dbReference type="OrthoDB" id="10634041at2759"/>
<feature type="region of interest" description="Disordered" evidence="1">
    <location>
        <begin position="317"/>
        <end position="396"/>
    </location>
</feature>
<comment type="caution">
    <text evidence="2">The sequence shown here is derived from an EMBL/GenBank/DDBJ whole genome shotgun (WGS) entry which is preliminary data.</text>
</comment>
<evidence type="ECO:0000313" key="2">
    <source>
        <dbReference type="EMBL" id="OQV19305.1"/>
    </source>
</evidence>
<feature type="compositionally biased region" description="Low complexity" evidence="1">
    <location>
        <begin position="320"/>
        <end position="331"/>
    </location>
</feature>
<proteinExistence type="predicted"/>
<evidence type="ECO:0000313" key="3">
    <source>
        <dbReference type="Proteomes" id="UP000192578"/>
    </source>
</evidence>